<organism evidence="9 11">
    <name type="scientific">Acidipropionibacterium acidipropionici</name>
    <dbReference type="NCBI Taxonomy" id="1748"/>
    <lineage>
        <taxon>Bacteria</taxon>
        <taxon>Bacillati</taxon>
        <taxon>Actinomycetota</taxon>
        <taxon>Actinomycetes</taxon>
        <taxon>Propionibacteriales</taxon>
        <taxon>Propionibacteriaceae</taxon>
        <taxon>Acidipropionibacterium</taxon>
    </lineage>
</organism>
<proteinExistence type="predicted"/>
<keyword evidence="3 7" id="KW-0812">Transmembrane</keyword>
<keyword evidence="2" id="KW-1003">Cell membrane</keyword>
<evidence type="ECO:0000313" key="11">
    <source>
        <dbReference type="Proteomes" id="UP000075221"/>
    </source>
</evidence>
<sequence>MSSFLHDLSAWCFHRGKTVIGVWLAVLVALGALTLGFRGSFDDSFTIPGAPSQTAMDHMKAVFPQAADLMANVVITVPDGASVESQVNKPKIEQGVKDLDKLDFVKSATSPWGDYVDGMVSSDKTAAVIQVDVGDQTSMSFPSSDKQALQDAGKKIQDSMPNGTKVDVGGQAFGATLPSLGVTEALGVIVALVVLFITLGSLIAAGMPIVTAIIGVGISACLTLLLANFTDVNSTTPMLAVMLGLAVGIDYALFILSRHRDQLADGVDPETSATRAVATSGSAVIFAGTTVIIALVGLSIAGIPFLTVMGIFAAIGVALAVLIALTMLPAFMGLMGARMTPRKRRVGRRAKKPAKGEGSRPGGIFGWWVRVVTKVPLVTVLVVVVGVGSLAIPMKDLHLSLPSAAEDAVGTPSRQTYDALTEKFGEGFNGPIIVTADIVNSDDPMGVIKDLKKDIEALPGVKQVPTALPNQNADTAMIQVIPDTGPSDEATSDLVTRLRDQQSKWQDEYDVDTGVTGQTAIQIDVSDQLGGALVPFGIFVIGLCLVLLTVVFRSIAVPIKATVGYLLSAGSALGVSQLVFNRGIGLSIINMDKAVPIISFMPIVVMGILFGLAMDYEVFLVSRMRESYTHGMDAKEAVIDGFIHSGKVVTAAAVIMFSVFAFFIPEGMNALREIALALAVGILVDAFLVRMTFVPAVLTLLGDKAWWVPKWLDRHMPVLDIEGEAVTREAKLAEWPTASHTEAVHGEKLAVHGLFSDVDAHVEPGEVQAVVGPTGPVTGLLLALSGRLALDEGTCRSAGELLPDRAAKVRRLVSFVDAAEADGLAGRLREALRPETRMVVVDHADRIVDPDDRAALAHLCDNARKRGATGVLLGAQRARRLDWARPDGFGELVATEAPYQGGPVLGDASPEAVAAPAPGEPGRPQDSIPESPDVATAVRPRTVDPSTEGTR</sequence>
<evidence type="ECO:0000256" key="5">
    <source>
        <dbReference type="ARBA" id="ARBA00023136"/>
    </source>
</evidence>
<feature type="transmembrane region" description="Helical" evidence="7">
    <location>
        <begin position="563"/>
        <end position="580"/>
    </location>
</feature>
<dbReference type="Gene3D" id="1.20.1640.10">
    <property type="entry name" value="Multidrug efflux transporter AcrB transmembrane domain"/>
    <property type="match status" value="2"/>
</dbReference>
<keyword evidence="4 7" id="KW-1133">Transmembrane helix</keyword>
<feature type="transmembrane region" description="Helical" evidence="7">
    <location>
        <begin position="375"/>
        <end position="394"/>
    </location>
</feature>
<dbReference type="CDD" id="cd00267">
    <property type="entry name" value="ABC_ATPase"/>
    <property type="match status" value="1"/>
</dbReference>
<feature type="transmembrane region" description="Helical" evidence="7">
    <location>
        <begin position="600"/>
        <end position="621"/>
    </location>
</feature>
<evidence type="ECO:0000259" key="8">
    <source>
        <dbReference type="PROSITE" id="PS50156"/>
    </source>
</evidence>
<evidence type="ECO:0000256" key="6">
    <source>
        <dbReference type="SAM" id="MobiDB-lite"/>
    </source>
</evidence>
<accession>A0AAC9ANR4</accession>
<dbReference type="PANTHER" id="PTHR33406:SF13">
    <property type="entry name" value="MEMBRANE PROTEIN YDFJ"/>
    <property type="match status" value="1"/>
</dbReference>
<feature type="transmembrane region" description="Helical" evidence="7">
    <location>
        <begin position="20"/>
        <end position="41"/>
    </location>
</feature>
<dbReference type="EMBL" id="CP015970">
    <property type="protein sequence ID" value="AOZ47339.1"/>
    <property type="molecule type" value="Genomic_DNA"/>
</dbReference>
<keyword evidence="12" id="KW-1185">Reference proteome</keyword>
<dbReference type="EMBL" id="CP014352">
    <property type="protein sequence ID" value="AMS05874.1"/>
    <property type="molecule type" value="Genomic_DNA"/>
</dbReference>
<dbReference type="InterPro" id="IPR000731">
    <property type="entry name" value="SSD"/>
</dbReference>
<evidence type="ECO:0000313" key="9">
    <source>
        <dbReference type="EMBL" id="AMS05874.1"/>
    </source>
</evidence>
<feature type="transmembrane region" description="Helical" evidence="7">
    <location>
        <begin position="642"/>
        <end position="664"/>
    </location>
</feature>
<dbReference type="PROSITE" id="PS50156">
    <property type="entry name" value="SSD"/>
    <property type="match status" value="1"/>
</dbReference>
<feature type="domain" description="SSD" evidence="8">
    <location>
        <begin position="187"/>
        <end position="334"/>
    </location>
</feature>
<feature type="transmembrane region" description="Helical" evidence="7">
    <location>
        <begin position="532"/>
        <end position="551"/>
    </location>
</feature>
<feature type="transmembrane region" description="Helical" evidence="7">
    <location>
        <begin position="236"/>
        <end position="256"/>
    </location>
</feature>
<evidence type="ECO:0000313" key="10">
    <source>
        <dbReference type="EMBL" id="AOZ47339.1"/>
    </source>
</evidence>
<evidence type="ECO:0000256" key="2">
    <source>
        <dbReference type="ARBA" id="ARBA00022475"/>
    </source>
</evidence>
<dbReference type="InterPro" id="IPR001036">
    <property type="entry name" value="Acrflvin-R"/>
</dbReference>
<dbReference type="GO" id="GO:0022857">
    <property type="term" value="F:transmembrane transporter activity"/>
    <property type="evidence" value="ECO:0007669"/>
    <property type="project" value="InterPro"/>
</dbReference>
<comment type="subcellular location">
    <subcellularLocation>
        <location evidence="1">Cell membrane</location>
        <topology evidence="1">Multi-pass membrane protein</topology>
    </subcellularLocation>
</comment>
<evidence type="ECO:0000256" key="7">
    <source>
        <dbReference type="SAM" id="Phobius"/>
    </source>
</evidence>
<dbReference type="AlphaFoldDB" id="A0AAC9ANR4"/>
<protein>
    <submittedName>
        <fullName evidence="9">Transporter</fullName>
    </submittedName>
</protein>
<dbReference type="SUPFAM" id="SSF82866">
    <property type="entry name" value="Multidrug efflux transporter AcrB transmembrane domain"/>
    <property type="match status" value="2"/>
</dbReference>
<dbReference type="RefSeq" id="WP_062819858.1">
    <property type="nucleotide sequence ID" value="NZ_CP014352.1"/>
</dbReference>
<feature type="transmembrane region" description="Helical" evidence="7">
    <location>
        <begin position="311"/>
        <end position="335"/>
    </location>
</feature>
<gene>
    <name evidence="10" type="ORF">A8L58_12365</name>
    <name evidence="9" type="ORF">AXH35_10925</name>
</gene>
<keyword evidence="5 7" id="KW-0472">Membrane</keyword>
<feature type="transmembrane region" description="Helical" evidence="7">
    <location>
        <begin position="185"/>
        <end position="205"/>
    </location>
</feature>
<dbReference type="Proteomes" id="UP000075221">
    <property type="component" value="Chromosome"/>
</dbReference>
<dbReference type="Pfam" id="PF03176">
    <property type="entry name" value="MMPL"/>
    <property type="match status" value="2"/>
</dbReference>
<dbReference type="GO" id="GO:0005886">
    <property type="term" value="C:plasma membrane"/>
    <property type="evidence" value="ECO:0007669"/>
    <property type="project" value="UniProtKB-SubCell"/>
</dbReference>
<reference evidence="10 12" key="1">
    <citation type="journal article" date="2016" name="Plant Dis.">
        <title>Improved production of propionic acid using genome shuffling.</title>
        <authorList>
            <person name="Luna-Flores C.H."/>
            <person name="Palfreyman R.W."/>
            <person name="Kromer J.O."/>
            <person name="Nielsen L.K."/>
            <person name="Marcellin E."/>
        </authorList>
    </citation>
    <scope>NUCLEOTIDE SEQUENCE [LARGE SCALE GENOMIC DNA]</scope>
    <source>
        <strain evidence="10 12">F3E8</strain>
    </source>
</reference>
<dbReference type="PANTHER" id="PTHR33406">
    <property type="entry name" value="MEMBRANE PROTEIN MJ1562-RELATED"/>
    <property type="match status" value="1"/>
</dbReference>
<name>A0AAC9ANR4_9ACTN</name>
<evidence type="ECO:0000256" key="1">
    <source>
        <dbReference type="ARBA" id="ARBA00004651"/>
    </source>
</evidence>
<dbReference type="Proteomes" id="UP000178666">
    <property type="component" value="Chromosome"/>
</dbReference>
<feature type="transmembrane region" description="Helical" evidence="7">
    <location>
        <begin position="212"/>
        <end position="230"/>
    </location>
</feature>
<reference evidence="9 11" key="2">
    <citation type="submission" date="2016-02" db="EMBL/GenBank/DDBJ databases">
        <title>Complete Genome Sequence of Propionibacterium acidipropionici ATCC 55737.</title>
        <authorList>
            <person name="Luna Flores C.H."/>
            <person name="Nielsen L.K."/>
            <person name="Marcellin E."/>
        </authorList>
    </citation>
    <scope>NUCLEOTIDE SEQUENCE [LARGE SCALE GENOMIC DNA]</scope>
    <source>
        <strain evidence="9 11">ATCC 55737</strain>
    </source>
</reference>
<feature type="transmembrane region" description="Helical" evidence="7">
    <location>
        <begin position="277"/>
        <end position="305"/>
    </location>
</feature>
<feature type="transmembrane region" description="Helical" evidence="7">
    <location>
        <begin position="676"/>
        <end position="701"/>
    </location>
</feature>
<dbReference type="PRINTS" id="PR00702">
    <property type="entry name" value="ACRIFLAVINRP"/>
</dbReference>
<evidence type="ECO:0000256" key="3">
    <source>
        <dbReference type="ARBA" id="ARBA00022692"/>
    </source>
</evidence>
<feature type="compositionally biased region" description="Low complexity" evidence="6">
    <location>
        <begin position="908"/>
        <end position="924"/>
    </location>
</feature>
<dbReference type="InterPro" id="IPR050545">
    <property type="entry name" value="Mycobact_MmpL"/>
</dbReference>
<evidence type="ECO:0000256" key="4">
    <source>
        <dbReference type="ARBA" id="ARBA00022989"/>
    </source>
</evidence>
<evidence type="ECO:0000313" key="12">
    <source>
        <dbReference type="Proteomes" id="UP000178666"/>
    </source>
</evidence>
<feature type="region of interest" description="Disordered" evidence="6">
    <location>
        <begin position="898"/>
        <end position="951"/>
    </location>
</feature>
<dbReference type="InterPro" id="IPR004869">
    <property type="entry name" value="MMPL_dom"/>
</dbReference>